<keyword evidence="6 8" id="KW-0472">Membrane</keyword>
<dbReference type="PANTHER" id="PTHR43829:SF9">
    <property type="entry name" value="AQUAPORIN-9"/>
    <property type="match status" value="1"/>
</dbReference>
<protein>
    <submittedName>
        <fullName evidence="9">Uncharacterized protein</fullName>
    </submittedName>
</protein>
<keyword evidence="3 7" id="KW-0813">Transport</keyword>
<evidence type="ECO:0000256" key="2">
    <source>
        <dbReference type="ARBA" id="ARBA00006175"/>
    </source>
</evidence>
<dbReference type="InterPro" id="IPR023271">
    <property type="entry name" value="Aquaporin-like"/>
</dbReference>
<evidence type="ECO:0000256" key="7">
    <source>
        <dbReference type="RuleBase" id="RU000477"/>
    </source>
</evidence>
<evidence type="ECO:0000256" key="8">
    <source>
        <dbReference type="SAM" id="Phobius"/>
    </source>
</evidence>
<dbReference type="SUPFAM" id="SSF81338">
    <property type="entry name" value="Aquaporin-like"/>
    <property type="match status" value="1"/>
</dbReference>
<dbReference type="EMBL" id="JBAMIC010000001">
    <property type="protein sequence ID" value="KAK7116039.1"/>
    <property type="molecule type" value="Genomic_DNA"/>
</dbReference>
<evidence type="ECO:0000256" key="1">
    <source>
        <dbReference type="ARBA" id="ARBA00004141"/>
    </source>
</evidence>
<dbReference type="GO" id="GO:0016323">
    <property type="term" value="C:basolateral plasma membrane"/>
    <property type="evidence" value="ECO:0007669"/>
    <property type="project" value="TreeGrafter"/>
</dbReference>
<feature type="transmembrane region" description="Helical" evidence="8">
    <location>
        <begin position="16"/>
        <end position="39"/>
    </location>
</feature>
<sequence>MAVGVGLKNRPLMREFLAELLGTFILMIFGIGSVAQAVLSKNTVGSHMSIHWSWGIGVALGVSASAGVTGGHINPAVSVAMATLGRLPWRKVPIYALGQFLGSFLAAVVVFLVYMDALHHYDGGHRQVTGVNATAGIWSTYPQPYVSTWTCLGDQIFGTAILLICVMALTDSRHSGPSSALTPFCVGGVVVVIGMTFGLNCGYAINPARDLSPRIFTAIAGWGREPFSFRNYNWFWVPIVGPHIGAVIGAHLYQILVGLHWPDEYIVDDVTSATTSEKIVAGELNHAIELSQPDKLHINSKETISTESSMSCNVDARL</sequence>
<keyword evidence="10" id="KW-1185">Reference proteome</keyword>
<dbReference type="Gene3D" id="1.20.1080.10">
    <property type="entry name" value="Glycerol uptake facilitator protein"/>
    <property type="match status" value="1"/>
</dbReference>
<dbReference type="Pfam" id="PF00230">
    <property type="entry name" value="MIP"/>
    <property type="match status" value="1"/>
</dbReference>
<feature type="transmembrane region" description="Helical" evidence="8">
    <location>
        <begin position="51"/>
        <end position="73"/>
    </location>
</feature>
<evidence type="ECO:0000313" key="9">
    <source>
        <dbReference type="EMBL" id="KAK7116039.1"/>
    </source>
</evidence>
<evidence type="ECO:0000256" key="4">
    <source>
        <dbReference type="ARBA" id="ARBA00022692"/>
    </source>
</evidence>
<dbReference type="InterPro" id="IPR022357">
    <property type="entry name" value="MIP_CS"/>
</dbReference>
<keyword evidence="4 7" id="KW-0812">Transmembrane</keyword>
<comment type="caution">
    <text evidence="9">The sequence shown here is derived from an EMBL/GenBank/DDBJ whole genome shotgun (WGS) entry which is preliminary data.</text>
</comment>
<dbReference type="FunFam" id="1.20.1080.10:FF:000064">
    <property type="entry name" value="Uncharacterized protein"/>
    <property type="match status" value="1"/>
</dbReference>
<comment type="similarity">
    <text evidence="2 7">Belongs to the MIP/aquaporin (TC 1.A.8) family.</text>
</comment>
<accession>A0AAN9C2E1</accession>
<reference evidence="9 10" key="1">
    <citation type="submission" date="2024-02" db="EMBL/GenBank/DDBJ databases">
        <title>Chromosome-scale genome assembly of the rough periwinkle Littorina saxatilis.</title>
        <authorList>
            <person name="De Jode A."/>
            <person name="Faria R."/>
            <person name="Formenti G."/>
            <person name="Sims Y."/>
            <person name="Smith T.P."/>
            <person name="Tracey A."/>
            <person name="Wood J.M.D."/>
            <person name="Zagrodzka Z.B."/>
            <person name="Johannesson K."/>
            <person name="Butlin R.K."/>
            <person name="Leder E.H."/>
        </authorList>
    </citation>
    <scope>NUCLEOTIDE SEQUENCE [LARGE SCALE GENOMIC DNA]</scope>
    <source>
        <strain evidence="9">Snail1</strain>
        <tissue evidence="9">Muscle</tissue>
    </source>
</reference>
<dbReference type="PANTHER" id="PTHR43829">
    <property type="entry name" value="AQUAPORIN OR AQUAGLYCEROPORIN RELATED"/>
    <property type="match status" value="1"/>
</dbReference>
<feature type="transmembrane region" description="Helical" evidence="8">
    <location>
        <begin position="181"/>
        <end position="205"/>
    </location>
</feature>
<dbReference type="GO" id="GO:0015250">
    <property type="term" value="F:water channel activity"/>
    <property type="evidence" value="ECO:0007669"/>
    <property type="project" value="TreeGrafter"/>
</dbReference>
<organism evidence="9 10">
    <name type="scientific">Littorina saxatilis</name>
    <dbReference type="NCBI Taxonomy" id="31220"/>
    <lineage>
        <taxon>Eukaryota</taxon>
        <taxon>Metazoa</taxon>
        <taxon>Spiralia</taxon>
        <taxon>Lophotrochozoa</taxon>
        <taxon>Mollusca</taxon>
        <taxon>Gastropoda</taxon>
        <taxon>Caenogastropoda</taxon>
        <taxon>Littorinimorpha</taxon>
        <taxon>Littorinoidea</taxon>
        <taxon>Littorinidae</taxon>
        <taxon>Littorina</taxon>
    </lineage>
</organism>
<gene>
    <name evidence="9" type="ORF">V1264_001794</name>
</gene>
<evidence type="ECO:0000256" key="6">
    <source>
        <dbReference type="ARBA" id="ARBA00023136"/>
    </source>
</evidence>
<feature type="transmembrane region" description="Helical" evidence="8">
    <location>
        <begin position="94"/>
        <end position="115"/>
    </location>
</feature>
<proteinExistence type="inferred from homology"/>
<dbReference type="AlphaFoldDB" id="A0AAN9C2E1"/>
<comment type="subcellular location">
    <subcellularLocation>
        <location evidence="1">Membrane</location>
        <topology evidence="1">Multi-pass membrane protein</topology>
    </subcellularLocation>
</comment>
<evidence type="ECO:0000313" key="10">
    <source>
        <dbReference type="Proteomes" id="UP001374579"/>
    </source>
</evidence>
<dbReference type="CDD" id="cd00333">
    <property type="entry name" value="MIP"/>
    <property type="match status" value="1"/>
</dbReference>
<dbReference type="InterPro" id="IPR050363">
    <property type="entry name" value="MIP/Aquaporin"/>
</dbReference>
<keyword evidence="5 8" id="KW-1133">Transmembrane helix</keyword>
<evidence type="ECO:0000256" key="5">
    <source>
        <dbReference type="ARBA" id="ARBA00022989"/>
    </source>
</evidence>
<dbReference type="PRINTS" id="PR00783">
    <property type="entry name" value="MINTRINSICP"/>
</dbReference>
<feature type="transmembrane region" description="Helical" evidence="8">
    <location>
        <begin position="234"/>
        <end position="253"/>
    </location>
</feature>
<dbReference type="PROSITE" id="PS00221">
    <property type="entry name" value="MIP"/>
    <property type="match status" value="1"/>
</dbReference>
<dbReference type="GO" id="GO:0015254">
    <property type="term" value="F:glycerol channel activity"/>
    <property type="evidence" value="ECO:0007669"/>
    <property type="project" value="TreeGrafter"/>
</dbReference>
<name>A0AAN9C2E1_9CAEN</name>
<dbReference type="NCBIfam" id="TIGR00861">
    <property type="entry name" value="MIP"/>
    <property type="match status" value="1"/>
</dbReference>
<dbReference type="Proteomes" id="UP001374579">
    <property type="component" value="Unassembled WGS sequence"/>
</dbReference>
<dbReference type="InterPro" id="IPR000425">
    <property type="entry name" value="MIP"/>
</dbReference>
<evidence type="ECO:0000256" key="3">
    <source>
        <dbReference type="ARBA" id="ARBA00022448"/>
    </source>
</evidence>